<dbReference type="EMBL" id="LAZR01018851">
    <property type="protein sequence ID" value="KKL94738.1"/>
    <property type="molecule type" value="Genomic_DNA"/>
</dbReference>
<dbReference type="InterPro" id="IPR031599">
    <property type="entry name" value="ABC_tran_2"/>
</dbReference>
<name>A0A0F9G7M8_9ZZZZ</name>
<reference evidence="2" key="1">
    <citation type="journal article" date="2015" name="Nature">
        <title>Complex archaea that bridge the gap between prokaryotes and eukaryotes.</title>
        <authorList>
            <person name="Spang A."/>
            <person name="Saw J.H."/>
            <person name="Jorgensen S.L."/>
            <person name="Zaremba-Niedzwiedzka K."/>
            <person name="Martijn J."/>
            <person name="Lind A.E."/>
            <person name="van Eijk R."/>
            <person name="Schleper C."/>
            <person name="Guy L."/>
            <person name="Ettema T.J."/>
        </authorList>
    </citation>
    <scope>NUCLEOTIDE SEQUENCE</scope>
</reference>
<proteinExistence type="predicted"/>
<sequence length="152" mass="17727">RGDLRAFIALLYFLPFGLVLLIVKDLRLFRRDPVQWSQFLIFFGLLGLYFVNVRSFRYDHYYVGWVNVISFLNLSVVGLLMSTFTTRFIFPMISLEGRRFWILGLLPLRRETILWGRKSGTMLVPDVSAIVGTMIRPEGEDWYHIVTAEDAA</sequence>
<keyword evidence="1" id="KW-1133">Transmembrane helix</keyword>
<dbReference type="Pfam" id="PF16949">
    <property type="entry name" value="ABC_tran_2"/>
    <property type="match status" value="1"/>
</dbReference>
<feature type="non-terminal residue" evidence="2">
    <location>
        <position position="1"/>
    </location>
</feature>
<keyword evidence="1" id="KW-0472">Membrane</keyword>
<organism evidence="2">
    <name type="scientific">marine sediment metagenome</name>
    <dbReference type="NCBI Taxonomy" id="412755"/>
    <lineage>
        <taxon>unclassified sequences</taxon>
        <taxon>metagenomes</taxon>
        <taxon>ecological metagenomes</taxon>
    </lineage>
</organism>
<feature type="transmembrane region" description="Helical" evidence="1">
    <location>
        <begin position="35"/>
        <end position="53"/>
    </location>
</feature>
<evidence type="ECO:0000313" key="2">
    <source>
        <dbReference type="EMBL" id="KKL94738.1"/>
    </source>
</evidence>
<keyword evidence="1" id="KW-0812">Transmembrane</keyword>
<dbReference type="AlphaFoldDB" id="A0A0F9G7M8"/>
<feature type="transmembrane region" description="Helical" evidence="1">
    <location>
        <begin position="6"/>
        <end position="23"/>
    </location>
</feature>
<gene>
    <name evidence="2" type="ORF">LCGC14_1861700</name>
</gene>
<accession>A0A0F9G7M8</accession>
<evidence type="ECO:0000256" key="1">
    <source>
        <dbReference type="SAM" id="Phobius"/>
    </source>
</evidence>
<feature type="transmembrane region" description="Helical" evidence="1">
    <location>
        <begin position="65"/>
        <end position="90"/>
    </location>
</feature>
<protein>
    <submittedName>
        <fullName evidence="2">Uncharacterized protein</fullName>
    </submittedName>
</protein>
<comment type="caution">
    <text evidence="2">The sequence shown here is derived from an EMBL/GenBank/DDBJ whole genome shotgun (WGS) entry which is preliminary data.</text>
</comment>